<evidence type="ECO:0000259" key="2">
    <source>
        <dbReference type="Pfam" id="PF06580"/>
    </source>
</evidence>
<dbReference type="Gene3D" id="2.60.40.10">
    <property type="entry name" value="Immunoglobulins"/>
    <property type="match status" value="1"/>
</dbReference>
<evidence type="ECO:0000256" key="1">
    <source>
        <dbReference type="SAM" id="Phobius"/>
    </source>
</evidence>
<dbReference type="PANTHER" id="PTHR34220:SF7">
    <property type="entry name" value="SENSOR HISTIDINE KINASE YPDA"/>
    <property type="match status" value="1"/>
</dbReference>
<evidence type="ECO:0000313" key="4">
    <source>
        <dbReference type="Proteomes" id="UP000199514"/>
    </source>
</evidence>
<dbReference type="SUPFAM" id="SSF63829">
    <property type="entry name" value="Calcium-dependent phosphotriesterase"/>
    <property type="match status" value="2"/>
</dbReference>
<keyword evidence="1" id="KW-0812">Transmembrane</keyword>
<protein>
    <submittedName>
        <fullName evidence="3">Two component regulator propeller</fullName>
    </submittedName>
</protein>
<keyword evidence="1" id="KW-1133">Transmembrane helix</keyword>
<name>A0A1I1FBC3_9BACT</name>
<dbReference type="Gene3D" id="3.30.565.10">
    <property type="entry name" value="Histidine kinase-like ATPase, C-terminal domain"/>
    <property type="match status" value="1"/>
</dbReference>
<dbReference type="PANTHER" id="PTHR34220">
    <property type="entry name" value="SENSOR HISTIDINE KINASE YPDA"/>
    <property type="match status" value="1"/>
</dbReference>
<dbReference type="STRING" id="927664.SAMN05421780_102127"/>
<dbReference type="InterPro" id="IPR010559">
    <property type="entry name" value="Sig_transdc_His_kin_internal"/>
</dbReference>
<dbReference type="InterPro" id="IPR036890">
    <property type="entry name" value="HATPase_C_sf"/>
</dbReference>
<dbReference type="GO" id="GO:0000155">
    <property type="term" value="F:phosphorelay sensor kinase activity"/>
    <property type="evidence" value="ECO:0007669"/>
    <property type="project" value="InterPro"/>
</dbReference>
<dbReference type="Pfam" id="PF07494">
    <property type="entry name" value="Reg_prop"/>
    <property type="match status" value="1"/>
</dbReference>
<dbReference type="EMBL" id="FOLE01000002">
    <property type="protein sequence ID" value="SFB96779.1"/>
    <property type="molecule type" value="Genomic_DNA"/>
</dbReference>
<reference evidence="3 4" key="1">
    <citation type="submission" date="2016-10" db="EMBL/GenBank/DDBJ databases">
        <authorList>
            <person name="de Groot N.N."/>
        </authorList>
    </citation>
    <scope>NUCLEOTIDE SEQUENCE [LARGE SCALE GENOMIC DNA]</scope>
    <source>
        <strain evidence="3 4">DSM 6793</strain>
    </source>
</reference>
<feature type="transmembrane region" description="Helical" evidence="1">
    <location>
        <begin position="713"/>
        <end position="731"/>
    </location>
</feature>
<dbReference type="AlphaFoldDB" id="A0A1I1FBC3"/>
<dbReference type="InterPro" id="IPR013783">
    <property type="entry name" value="Ig-like_fold"/>
</dbReference>
<keyword evidence="1" id="KW-0472">Membrane</keyword>
<feature type="domain" description="Signal transduction histidine kinase internal region" evidence="2">
    <location>
        <begin position="752"/>
        <end position="830"/>
    </location>
</feature>
<dbReference type="GO" id="GO:0016020">
    <property type="term" value="C:membrane"/>
    <property type="evidence" value="ECO:0007669"/>
    <property type="project" value="InterPro"/>
</dbReference>
<sequence length="957" mass="110883">MLRKYLGEIKRHKHLYLWLLCWLWPLVSLAQDPVHFTYDDETDLPSNEVYSIAQDPRGFIWIGCDAGLYKFDGVRYIGYKCVTQKSKSVTGLTFSTSGKLYCHNFQSQIFVLDNDTLRELMHGYAKIPNIACDKTGNLWVNDQIGLAVYNEAQKQWKNYENIGVNSVFTDKEFTKSIKITAANEKYFLGTAGVGVIRENKLRFIKSEVLEKEGIGSFLVEVIDKKIYLLSIKNNKMYVYDGEGFKEFKNEKFRNAVGLKKVTNIKALPDGNLWICTYNGIICYNQRTDNVSLYYPNFAFSDCLIDREGNYWFTTLQSGLIRVPNFKYLVWNKLENNKIIKIETDTNHVYFTTINGNIGQINTQTNQLNTFYTGRNEDIQSLNYITEDKCLYFFTNNTLYGLKNNKITVVLEKTPPIKYVQKINNIYLVCTSFGAFFYDFLAKKKLSMITPHWSREMAYDSVNKTVWLATNQGLFGLRWQNDTWQMCDSLLVQKQIVSVSFSQETGQLFVLAFDGKIYQLTDLRQLELVGSLPSNAQPYRIQAHKQKLYITTNKGLWTLDMAQRQLKAIDLHEGLASDNVQDLVILGKNAWLATGKGLQKILLTEHQTIAKAKIYLKNKDFNYSGIQLQYGQGLVLQPEASHYYSNGKFEYAYRIRNANAEWNKLPASVSEINIQNIPIGNFEIELKAIDYWGKDSENIITISGYVHPPFWKTWQFMVFVLLCFLLLVYWIFRRQLAKRQKELKQQNELNISKLTAIQSQMNPHFIFNSLNSIQDLVLKGDVENSYSYLTTFSNLVRKTLQFSDKDFIDFEQEIKLLEIYLSLEKLRFKKDFNYSIDTHEIEDILIPPLLVQPFIENALIHGLLHKTGAKTLKIRFSLAENLVCVIEDNGIGRENAKAIRARQRAEHESFSGKAIGKRFEILSELFAEDLGYEYEDLMENGQPVGTRVVLRIPFRHKF</sequence>
<keyword evidence="4" id="KW-1185">Reference proteome</keyword>
<organism evidence="3 4">
    <name type="scientific">Flexibacter flexilis DSM 6793</name>
    <dbReference type="NCBI Taxonomy" id="927664"/>
    <lineage>
        <taxon>Bacteria</taxon>
        <taxon>Pseudomonadati</taxon>
        <taxon>Bacteroidota</taxon>
        <taxon>Cytophagia</taxon>
        <taxon>Cytophagales</taxon>
        <taxon>Flexibacteraceae</taxon>
        <taxon>Flexibacter</taxon>
    </lineage>
</organism>
<gene>
    <name evidence="3" type="ORF">SAMN05421780_102127</name>
</gene>
<dbReference type="Proteomes" id="UP000199514">
    <property type="component" value="Unassembled WGS sequence"/>
</dbReference>
<dbReference type="SUPFAM" id="SSF55874">
    <property type="entry name" value="ATPase domain of HSP90 chaperone/DNA topoisomerase II/histidine kinase"/>
    <property type="match status" value="1"/>
</dbReference>
<dbReference type="InterPro" id="IPR015943">
    <property type="entry name" value="WD40/YVTN_repeat-like_dom_sf"/>
</dbReference>
<dbReference type="Pfam" id="PF06580">
    <property type="entry name" value="His_kinase"/>
    <property type="match status" value="1"/>
</dbReference>
<evidence type="ECO:0000313" key="3">
    <source>
        <dbReference type="EMBL" id="SFB96779.1"/>
    </source>
</evidence>
<proteinExistence type="predicted"/>
<dbReference type="InterPro" id="IPR011110">
    <property type="entry name" value="Reg_prop"/>
</dbReference>
<dbReference type="Gene3D" id="2.130.10.10">
    <property type="entry name" value="YVTN repeat-like/Quinoprotein amine dehydrogenase"/>
    <property type="match status" value="2"/>
</dbReference>
<accession>A0A1I1FBC3</accession>
<dbReference type="InterPro" id="IPR050640">
    <property type="entry name" value="Bact_2-comp_sensor_kinase"/>
</dbReference>